<evidence type="ECO:0000256" key="4">
    <source>
        <dbReference type="ARBA" id="ARBA00023277"/>
    </source>
</evidence>
<gene>
    <name evidence="9" type="ORF">ENW00_02795</name>
</gene>
<feature type="domain" description="Glycoside hydrolase family 5" evidence="8">
    <location>
        <begin position="8"/>
        <end position="296"/>
    </location>
</feature>
<evidence type="ECO:0000256" key="1">
    <source>
        <dbReference type="ARBA" id="ARBA00005641"/>
    </source>
</evidence>
<keyword evidence="6" id="KW-0624">Polysaccharide degradation</keyword>
<dbReference type="GO" id="GO:0008422">
    <property type="term" value="F:beta-glucosidase activity"/>
    <property type="evidence" value="ECO:0007669"/>
    <property type="project" value="TreeGrafter"/>
</dbReference>
<sequence>MAKNVIPRWRGFNLPNLFSYYHYKDFEEEDFKWISDWGFDFVRIPLNYRFWIKDDDIYYIREEFFEKIDKVISWGQKYHVHICLNFHRGPGYSVNQELKEKFNLWKDEEALSAFCYHWGYFARRYKGISSKDLSFNLINEPPYVSDDIMTRTDHERVIRKTVDFIRKIDNERLIIIDGISYGNEPLPELIDLNVVQSCRGYLPMGLTHYKASWVGGESWPEPRWPGAWHYGEYWDRGKLEKHYDRWVSLMDKGIGVHCGEMGAFKYTPHKVVLSWMRDLLEIFKERGMGYALWNFKGPFGILDSEREDVEYEDWYGHKLDREMLRLLQEF</sequence>
<dbReference type="InterPro" id="IPR001547">
    <property type="entry name" value="Glyco_hydro_5"/>
</dbReference>
<evidence type="ECO:0000256" key="6">
    <source>
        <dbReference type="ARBA" id="ARBA00023326"/>
    </source>
</evidence>
<keyword evidence="4" id="KW-0119">Carbohydrate metabolism</keyword>
<evidence type="ECO:0000256" key="2">
    <source>
        <dbReference type="ARBA" id="ARBA00022801"/>
    </source>
</evidence>
<dbReference type="GO" id="GO:0005576">
    <property type="term" value="C:extracellular region"/>
    <property type="evidence" value="ECO:0007669"/>
    <property type="project" value="TreeGrafter"/>
</dbReference>
<evidence type="ECO:0000256" key="3">
    <source>
        <dbReference type="ARBA" id="ARBA00023001"/>
    </source>
</evidence>
<dbReference type="Pfam" id="PF00150">
    <property type="entry name" value="Cellulase"/>
    <property type="match status" value="1"/>
</dbReference>
<keyword evidence="5 7" id="KW-0326">Glycosidase</keyword>
<accession>A0A7C3MKB7</accession>
<dbReference type="GO" id="GO:0009986">
    <property type="term" value="C:cell surface"/>
    <property type="evidence" value="ECO:0007669"/>
    <property type="project" value="TreeGrafter"/>
</dbReference>
<dbReference type="SUPFAM" id="SSF51445">
    <property type="entry name" value="(Trans)glycosidases"/>
    <property type="match status" value="1"/>
</dbReference>
<keyword evidence="2 7" id="KW-0378">Hydrolase</keyword>
<name>A0A7C3MKB7_DICTH</name>
<dbReference type="InterPro" id="IPR050386">
    <property type="entry name" value="Glycosyl_hydrolase_5"/>
</dbReference>
<dbReference type="EMBL" id="DTIN01000009">
    <property type="protein sequence ID" value="HFX13071.1"/>
    <property type="molecule type" value="Genomic_DNA"/>
</dbReference>
<dbReference type="PANTHER" id="PTHR31297">
    <property type="entry name" value="GLUCAN ENDO-1,6-BETA-GLUCOSIDASE B"/>
    <property type="match status" value="1"/>
</dbReference>
<evidence type="ECO:0000256" key="5">
    <source>
        <dbReference type="ARBA" id="ARBA00023295"/>
    </source>
</evidence>
<reference evidence="9" key="1">
    <citation type="journal article" date="2020" name="mSystems">
        <title>Genome- and Community-Level Interaction Insights into Carbon Utilization and Element Cycling Functions of Hydrothermarchaeota in Hydrothermal Sediment.</title>
        <authorList>
            <person name="Zhou Z."/>
            <person name="Liu Y."/>
            <person name="Xu W."/>
            <person name="Pan J."/>
            <person name="Luo Z.H."/>
            <person name="Li M."/>
        </authorList>
    </citation>
    <scope>NUCLEOTIDE SEQUENCE [LARGE SCALE GENOMIC DNA]</scope>
    <source>
        <strain evidence="9">SpSt-81</strain>
    </source>
</reference>
<keyword evidence="3" id="KW-0136">Cellulose degradation</keyword>
<evidence type="ECO:0000259" key="8">
    <source>
        <dbReference type="Pfam" id="PF00150"/>
    </source>
</evidence>
<dbReference type="AlphaFoldDB" id="A0A7C3MKB7"/>
<protein>
    <submittedName>
        <fullName evidence="9">Endoglucanase</fullName>
    </submittedName>
</protein>
<dbReference type="Gene3D" id="3.20.20.80">
    <property type="entry name" value="Glycosidases"/>
    <property type="match status" value="1"/>
</dbReference>
<comment type="caution">
    <text evidence="9">The sequence shown here is derived from an EMBL/GenBank/DDBJ whole genome shotgun (WGS) entry which is preliminary data.</text>
</comment>
<organism evidence="9">
    <name type="scientific">Dictyoglomus thermophilum</name>
    <dbReference type="NCBI Taxonomy" id="14"/>
    <lineage>
        <taxon>Bacteria</taxon>
        <taxon>Pseudomonadati</taxon>
        <taxon>Dictyoglomota</taxon>
        <taxon>Dictyoglomia</taxon>
        <taxon>Dictyoglomales</taxon>
        <taxon>Dictyoglomaceae</taxon>
        <taxon>Dictyoglomus</taxon>
    </lineage>
</organism>
<comment type="similarity">
    <text evidence="1 7">Belongs to the glycosyl hydrolase 5 (cellulase A) family.</text>
</comment>
<dbReference type="GO" id="GO:0030245">
    <property type="term" value="P:cellulose catabolic process"/>
    <property type="evidence" value="ECO:0007669"/>
    <property type="project" value="UniProtKB-KW"/>
</dbReference>
<evidence type="ECO:0000256" key="7">
    <source>
        <dbReference type="RuleBase" id="RU361153"/>
    </source>
</evidence>
<dbReference type="InterPro" id="IPR017853">
    <property type="entry name" value="GH"/>
</dbReference>
<proteinExistence type="inferred from homology"/>
<dbReference type="PANTHER" id="PTHR31297:SF41">
    <property type="entry name" value="ENDOGLUCANASE, PUTATIVE (AFU_ORTHOLOGUE AFUA_5G01830)-RELATED"/>
    <property type="match status" value="1"/>
</dbReference>
<evidence type="ECO:0000313" key="9">
    <source>
        <dbReference type="EMBL" id="HFX13071.1"/>
    </source>
</evidence>